<evidence type="ECO:0000256" key="1">
    <source>
        <dbReference type="ARBA" id="ARBA00022723"/>
    </source>
</evidence>
<reference evidence="6" key="1">
    <citation type="submission" date="2016-12" db="EMBL/GenBank/DDBJ databases">
        <title>Draft Genome Sequences od Carboxydothermus pertinax and islandicus, Hydrogenogenic Carboxydotrophic Bacteria.</title>
        <authorList>
            <person name="Fukuyama Y."/>
            <person name="Ohmae K."/>
            <person name="Yoneda Y."/>
            <person name="Yoshida T."/>
            <person name="Sako Y."/>
        </authorList>
    </citation>
    <scope>NUCLEOTIDE SEQUENCE [LARGE SCALE GENOMIC DNA]</scope>
    <source>
        <strain evidence="6">SET</strain>
    </source>
</reference>
<dbReference type="EMBL" id="BDJL01000007">
    <property type="protein sequence ID" value="GAV24437.1"/>
    <property type="molecule type" value="Genomic_DNA"/>
</dbReference>
<proteinExistence type="predicted"/>
<dbReference type="Pfam" id="PF00037">
    <property type="entry name" value="Fer4"/>
    <property type="match status" value="1"/>
</dbReference>
<dbReference type="Gene3D" id="3.30.70.20">
    <property type="match status" value="1"/>
</dbReference>
<dbReference type="Proteomes" id="UP000187338">
    <property type="component" value="Unassembled WGS sequence"/>
</dbReference>
<evidence type="ECO:0000259" key="4">
    <source>
        <dbReference type="PROSITE" id="PS51379"/>
    </source>
</evidence>
<evidence type="ECO:0000256" key="2">
    <source>
        <dbReference type="ARBA" id="ARBA00023004"/>
    </source>
</evidence>
<organism evidence="5 6">
    <name type="scientific">Carboxydothermus islandicus</name>
    <dbReference type="NCBI Taxonomy" id="661089"/>
    <lineage>
        <taxon>Bacteria</taxon>
        <taxon>Bacillati</taxon>
        <taxon>Bacillota</taxon>
        <taxon>Clostridia</taxon>
        <taxon>Thermoanaerobacterales</taxon>
        <taxon>Thermoanaerobacteraceae</taxon>
        <taxon>Carboxydothermus</taxon>
    </lineage>
</organism>
<keyword evidence="3" id="KW-0411">Iron-sulfur</keyword>
<name>A0A1L8CZX5_9THEO</name>
<accession>A0A1L8CZX5</accession>
<dbReference type="GO" id="GO:0046872">
    <property type="term" value="F:metal ion binding"/>
    <property type="evidence" value="ECO:0007669"/>
    <property type="project" value="UniProtKB-KW"/>
</dbReference>
<dbReference type="STRING" id="661089.ciss_03700"/>
<protein>
    <submittedName>
        <fullName evidence="5">Ferredoxin</fullName>
    </submittedName>
</protein>
<evidence type="ECO:0000313" key="6">
    <source>
        <dbReference type="Proteomes" id="UP000187338"/>
    </source>
</evidence>
<keyword evidence="6" id="KW-1185">Reference proteome</keyword>
<dbReference type="PROSITE" id="PS00198">
    <property type="entry name" value="4FE4S_FER_1"/>
    <property type="match status" value="1"/>
</dbReference>
<dbReference type="GO" id="GO:0051536">
    <property type="term" value="F:iron-sulfur cluster binding"/>
    <property type="evidence" value="ECO:0007669"/>
    <property type="project" value="UniProtKB-KW"/>
</dbReference>
<feature type="domain" description="4Fe-4S ferredoxin-type" evidence="4">
    <location>
        <begin position="36"/>
        <end position="63"/>
    </location>
</feature>
<comment type="caution">
    <text evidence="5">The sequence shown here is derived from an EMBL/GenBank/DDBJ whole genome shotgun (WGS) entry which is preliminary data.</text>
</comment>
<dbReference type="SUPFAM" id="SSF54862">
    <property type="entry name" value="4Fe-4S ferredoxins"/>
    <property type="match status" value="1"/>
</dbReference>
<dbReference type="InterPro" id="IPR017900">
    <property type="entry name" value="4Fe4S_Fe_S_CS"/>
</dbReference>
<gene>
    <name evidence="5" type="ORF">ciss_03700</name>
</gene>
<evidence type="ECO:0000256" key="3">
    <source>
        <dbReference type="ARBA" id="ARBA00023014"/>
    </source>
</evidence>
<dbReference type="InterPro" id="IPR017896">
    <property type="entry name" value="4Fe4S_Fe-S-bd"/>
</dbReference>
<dbReference type="AlphaFoldDB" id="A0A1L8CZX5"/>
<sequence>MFAKKQAVIIYERCKNCEVCEPQRNCPAYAIVKEDDEYYIAPSCQGCGYCRKFCPYNAIELTN</sequence>
<evidence type="ECO:0000313" key="5">
    <source>
        <dbReference type="EMBL" id="GAV24437.1"/>
    </source>
</evidence>
<dbReference type="PROSITE" id="PS51379">
    <property type="entry name" value="4FE4S_FER_2"/>
    <property type="match status" value="2"/>
</dbReference>
<keyword evidence="1" id="KW-0479">Metal-binding</keyword>
<feature type="domain" description="4Fe-4S ferredoxin-type" evidence="4">
    <location>
        <begin position="5"/>
        <end position="35"/>
    </location>
</feature>
<keyword evidence="2" id="KW-0408">Iron</keyword>
<dbReference type="RefSeq" id="WP_075864639.1">
    <property type="nucleotide sequence ID" value="NZ_BDJL01000007.1"/>
</dbReference>